<dbReference type="PROSITE" id="PS50921">
    <property type="entry name" value="ANTAR"/>
    <property type="match status" value="1"/>
</dbReference>
<keyword evidence="1" id="KW-0808">Transferase</keyword>
<gene>
    <name evidence="6" type="ORF">GCM10009836_03660</name>
</gene>
<dbReference type="InterPro" id="IPR003018">
    <property type="entry name" value="GAF"/>
</dbReference>
<keyword evidence="7" id="KW-1185">Reference proteome</keyword>
<dbReference type="RefSeq" id="WP_344411733.1">
    <property type="nucleotide sequence ID" value="NZ_BAAAQK010000001.1"/>
</dbReference>
<accession>A0ABN2MJ33</accession>
<sequence>MSSDEGARAGTGGWASEFSELATSLRSAGTIDTALGRIVEAGAALIPKADLVSLTLRRDDGRYVTAAANEQLAARLDQLQYELDEGPCVLASRRDGVGLFASSDLDGDPLLRRWGPKAARAGVHCALAVGLFAHEDPPRTGALNFFAFTRGALDDADRDAAVVLAAYAAAVLDSLTAAGAAREENRHLREALHNRDVIGQAKGVLMEREGINEDAAFELLRSVSQQTNVKLAELARTVAERRTEL</sequence>
<reference evidence="6 7" key="1">
    <citation type="journal article" date="2019" name="Int. J. Syst. Evol. Microbiol.">
        <title>The Global Catalogue of Microorganisms (GCM) 10K type strain sequencing project: providing services to taxonomists for standard genome sequencing and annotation.</title>
        <authorList>
            <consortium name="The Broad Institute Genomics Platform"/>
            <consortium name="The Broad Institute Genome Sequencing Center for Infectious Disease"/>
            <person name="Wu L."/>
            <person name="Ma J."/>
        </authorList>
    </citation>
    <scope>NUCLEOTIDE SEQUENCE [LARGE SCALE GENOMIC DNA]</scope>
    <source>
        <strain evidence="6 7">JCM 16009</strain>
    </source>
</reference>
<dbReference type="PIRSF" id="PIRSF036625">
    <property type="entry name" value="GAF_ANTAR"/>
    <property type="match status" value="1"/>
</dbReference>
<dbReference type="SMART" id="SM01012">
    <property type="entry name" value="ANTAR"/>
    <property type="match status" value="1"/>
</dbReference>
<keyword evidence="2" id="KW-0418">Kinase</keyword>
<evidence type="ECO:0000256" key="3">
    <source>
        <dbReference type="ARBA" id="ARBA00023015"/>
    </source>
</evidence>
<dbReference type="SUPFAM" id="SSF52172">
    <property type="entry name" value="CheY-like"/>
    <property type="match status" value="1"/>
</dbReference>
<dbReference type="InterPro" id="IPR011006">
    <property type="entry name" value="CheY-like_superfamily"/>
</dbReference>
<keyword evidence="3" id="KW-0805">Transcription regulation</keyword>
<dbReference type="InterPro" id="IPR036388">
    <property type="entry name" value="WH-like_DNA-bd_sf"/>
</dbReference>
<evidence type="ECO:0000256" key="4">
    <source>
        <dbReference type="ARBA" id="ARBA00023163"/>
    </source>
</evidence>
<dbReference type="EMBL" id="BAAAQK010000001">
    <property type="protein sequence ID" value="GAA1829115.1"/>
    <property type="molecule type" value="Genomic_DNA"/>
</dbReference>
<dbReference type="Gene3D" id="3.30.450.40">
    <property type="match status" value="1"/>
</dbReference>
<protein>
    <submittedName>
        <fullName evidence="6">GAF and ANTAR domain-containing protein</fullName>
    </submittedName>
</protein>
<name>A0ABN2MJ33_9PSEU</name>
<evidence type="ECO:0000259" key="5">
    <source>
        <dbReference type="PROSITE" id="PS50921"/>
    </source>
</evidence>
<proteinExistence type="predicted"/>
<keyword evidence="4" id="KW-0804">Transcription</keyword>
<dbReference type="Pfam" id="PF13185">
    <property type="entry name" value="GAF_2"/>
    <property type="match status" value="1"/>
</dbReference>
<organism evidence="6 7">
    <name type="scientific">Pseudonocardia ailaonensis</name>
    <dbReference type="NCBI Taxonomy" id="367279"/>
    <lineage>
        <taxon>Bacteria</taxon>
        <taxon>Bacillati</taxon>
        <taxon>Actinomycetota</taxon>
        <taxon>Actinomycetes</taxon>
        <taxon>Pseudonocardiales</taxon>
        <taxon>Pseudonocardiaceae</taxon>
        <taxon>Pseudonocardia</taxon>
    </lineage>
</organism>
<dbReference type="Proteomes" id="UP001500449">
    <property type="component" value="Unassembled WGS sequence"/>
</dbReference>
<dbReference type="Gene3D" id="1.10.10.10">
    <property type="entry name" value="Winged helix-like DNA-binding domain superfamily/Winged helix DNA-binding domain"/>
    <property type="match status" value="1"/>
</dbReference>
<evidence type="ECO:0000256" key="1">
    <source>
        <dbReference type="ARBA" id="ARBA00022679"/>
    </source>
</evidence>
<dbReference type="InterPro" id="IPR029016">
    <property type="entry name" value="GAF-like_dom_sf"/>
</dbReference>
<evidence type="ECO:0000313" key="7">
    <source>
        <dbReference type="Proteomes" id="UP001500449"/>
    </source>
</evidence>
<comment type="caution">
    <text evidence="6">The sequence shown here is derived from an EMBL/GenBank/DDBJ whole genome shotgun (WGS) entry which is preliminary data.</text>
</comment>
<dbReference type="InterPro" id="IPR005561">
    <property type="entry name" value="ANTAR"/>
</dbReference>
<evidence type="ECO:0000256" key="2">
    <source>
        <dbReference type="ARBA" id="ARBA00022777"/>
    </source>
</evidence>
<evidence type="ECO:0000313" key="6">
    <source>
        <dbReference type="EMBL" id="GAA1829115.1"/>
    </source>
</evidence>
<feature type="domain" description="ANTAR" evidence="5">
    <location>
        <begin position="178"/>
        <end position="239"/>
    </location>
</feature>
<dbReference type="SUPFAM" id="SSF55781">
    <property type="entry name" value="GAF domain-like"/>
    <property type="match status" value="1"/>
</dbReference>
<dbReference type="Pfam" id="PF03861">
    <property type="entry name" value="ANTAR"/>
    <property type="match status" value="1"/>
</dbReference>
<dbReference type="InterPro" id="IPR012074">
    <property type="entry name" value="GAF_ANTAR"/>
</dbReference>